<evidence type="ECO:0000256" key="7">
    <source>
        <dbReference type="ARBA" id="ARBA00022779"/>
    </source>
</evidence>
<evidence type="ECO:0000259" key="10">
    <source>
        <dbReference type="Pfam" id="PF01706"/>
    </source>
</evidence>
<feature type="domain" description="Flagellar motor switch protein FliG N-terminal" evidence="12">
    <location>
        <begin position="12"/>
        <end position="115"/>
    </location>
</feature>
<dbReference type="InterPro" id="IPR000090">
    <property type="entry name" value="Flg_Motor_Flig"/>
</dbReference>
<evidence type="ECO:0000259" key="12">
    <source>
        <dbReference type="Pfam" id="PF14842"/>
    </source>
</evidence>
<dbReference type="Pfam" id="PF01706">
    <property type="entry name" value="FliG_C"/>
    <property type="match status" value="1"/>
</dbReference>
<evidence type="ECO:0000256" key="9">
    <source>
        <dbReference type="ARBA" id="ARBA00023143"/>
    </source>
</evidence>
<dbReference type="PIRSF" id="PIRSF003161">
    <property type="entry name" value="FliG"/>
    <property type="match status" value="1"/>
</dbReference>
<proteinExistence type="inferred from homology"/>
<dbReference type="InterPro" id="IPR023087">
    <property type="entry name" value="Flg_Motor_Flig_C"/>
</dbReference>
<dbReference type="InterPro" id="IPR028263">
    <property type="entry name" value="FliG_N"/>
</dbReference>
<gene>
    <name evidence="13" type="primary">fliG</name>
    <name evidence="13" type="ORF">ACFFVI_06270</name>
</gene>
<evidence type="ECO:0000256" key="3">
    <source>
        <dbReference type="ARBA" id="ARBA00010299"/>
    </source>
</evidence>
<evidence type="ECO:0000256" key="5">
    <source>
        <dbReference type="ARBA" id="ARBA00022475"/>
    </source>
</evidence>
<organism evidence="13 14">
    <name type="scientific">Kineococcus gynurae</name>
    <dbReference type="NCBI Taxonomy" id="452979"/>
    <lineage>
        <taxon>Bacteria</taxon>
        <taxon>Bacillati</taxon>
        <taxon>Actinomycetota</taxon>
        <taxon>Actinomycetes</taxon>
        <taxon>Kineosporiales</taxon>
        <taxon>Kineosporiaceae</taxon>
        <taxon>Kineococcus</taxon>
    </lineage>
</organism>
<comment type="subcellular location">
    <subcellularLocation>
        <location evidence="1">Bacterial flagellum basal body</location>
    </subcellularLocation>
    <subcellularLocation>
        <location evidence="2">Cell membrane</location>
        <topology evidence="2">Peripheral membrane protein</topology>
        <orientation evidence="2">Cytoplasmic side</orientation>
    </subcellularLocation>
</comment>
<keyword evidence="9" id="KW-0975">Bacterial flagellum</keyword>
<sequence length="343" mass="37163">MSTTTTEVAVPELTGAQKAAVLLVQVGQENAAKILSRMRPAEIEVLTAEILRLKAIGPDVVGSVLEEFHEMVAAPMRMGMGGMDYAQGVLEASLGAEGALQVLGRVAESAVAQPFSFLHQADPQQILTFLTDEHPQTIALVLAHLRPDQSSMILSGLAPELQADIALRIAMMENTSYDYIRLVEDVVQRRTSAVLQPKNNAAVGGVEPLVEIINRADRGTERSILEGLARVNAPLAEEIRALMFVFEDITMLDDRSIQLVLRGVETADLATALKGVKPEVSDKILRNVSERARENLLEEIEMLGPVRLSAVEESQTKIVQVIRGLEDSGQIVISRGGDDDFVA</sequence>
<accession>A0ABV5LRA6</accession>
<protein>
    <recommendedName>
        <fullName evidence="4">Flagellar motor switch protein FliG</fullName>
    </recommendedName>
</protein>
<evidence type="ECO:0000256" key="6">
    <source>
        <dbReference type="ARBA" id="ARBA00022500"/>
    </source>
</evidence>
<keyword evidence="8" id="KW-0472">Membrane</keyword>
<comment type="caution">
    <text evidence="13">The sequence shown here is derived from an EMBL/GenBank/DDBJ whole genome shotgun (WGS) entry which is preliminary data.</text>
</comment>
<dbReference type="Pfam" id="PF14841">
    <property type="entry name" value="FliG_M"/>
    <property type="match status" value="1"/>
</dbReference>
<keyword evidence="5" id="KW-1003">Cell membrane</keyword>
<dbReference type="Pfam" id="PF14842">
    <property type="entry name" value="FliG_N"/>
    <property type="match status" value="1"/>
</dbReference>
<dbReference type="Proteomes" id="UP001589748">
    <property type="component" value="Unassembled WGS sequence"/>
</dbReference>
<evidence type="ECO:0000256" key="1">
    <source>
        <dbReference type="ARBA" id="ARBA00004117"/>
    </source>
</evidence>
<evidence type="ECO:0000256" key="2">
    <source>
        <dbReference type="ARBA" id="ARBA00004413"/>
    </source>
</evidence>
<reference evidence="13 14" key="1">
    <citation type="submission" date="2024-09" db="EMBL/GenBank/DDBJ databases">
        <authorList>
            <person name="Sun Q."/>
            <person name="Mori K."/>
        </authorList>
    </citation>
    <scope>NUCLEOTIDE SEQUENCE [LARGE SCALE GENOMIC DNA]</scope>
    <source>
        <strain evidence="13 14">TISTR 1856</strain>
    </source>
</reference>
<evidence type="ECO:0000313" key="13">
    <source>
        <dbReference type="EMBL" id="MFB9376568.1"/>
    </source>
</evidence>
<comment type="similarity">
    <text evidence="3">Belongs to the FliG family.</text>
</comment>
<keyword evidence="13" id="KW-0282">Flagellum</keyword>
<dbReference type="RefSeq" id="WP_380138142.1">
    <property type="nucleotide sequence ID" value="NZ_JBHLUI010000009.1"/>
</dbReference>
<evidence type="ECO:0000256" key="4">
    <source>
        <dbReference type="ARBA" id="ARBA00021870"/>
    </source>
</evidence>
<keyword evidence="13" id="KW-0969">Cilium</keyword>
<dbReference type="InterPro" id="IPR032779">
    <property type="entry name" value="FliG_M"/>
</dbReference>
<dbReference type="InterPro" id="IPR011002">
    <property type="entry name" value="FliG_a-hlx"/>
</dbReference>
<dbReference type="EMBL" id="JBHMDM010000003">
    <property type="protein sequence ID" value="MFB9376568.1"/>
    <property type="molecule type" value="Genomic_DNA"/>
</dbReference>
<dbReference type="NCBIfam" id="TIGR00207">
    <property type="entry name" value="fliG"/>
    <property type="match status" value="1"/>
</dbReference>
<evidence type="ECO:0000313" key="14">
    <source>
        <dbReference type="Proteomes" id="UP001589748"/>
    </source>
</evidence>
<keyword evidence="6" id="KW-0145">Chemotaxis</keyword>
<evidence type="ECO:0000256" key="8">
    <source>
        <dbReference type="ARBA" id="ARBA00023136"/>
    </source>
</evidence>
<dbReference type="PANTHER" id="PTHR30534">
    <property type="entry name" value="FLAGELLAR MOTOR SWITCH PROTEIN FLIG"/>
    <property type="match status" value="1"/>
</dbReference>
<evidence type="ECO:0000259" key="11">
    <source>
        <dbReference type="Pfam" id="PF14841"/>
    </source>
</evidence>
<dbReference type="Gene3D" id="1.10.220.30">
    <property type="match status" value="3"/>
</dbReference>
<keyword evidence="14" id="KW-1185">Reference proteome</keyword>
<feature type="domain" description="Flagellar motor switch protein FliG C-terminal" evidence="10">
    <location>
        <begin position="227"/>
        <end position="333"/>
    </location>
</feature>
<name>A0ABV5LRA6_9ACTN</name>
<dbReference type="SUPFAM" id="SSF48029">
    <property type="entry name" value="FliG"/>
    <property type="match status" value="2"/>
</dbReference>
<keyword evidence="13" id="KW-0966">Cell projection</keyword>
<feature type="domain" description="Flagellar motor switch protein FliG middle" evidence="11">
    <location>
        <begin position="123"/>
        <end position="196"/>
    </location>
</feature>
<dbReference type="PRINTS" id="PR00954">
    <property type="entry name" value="FLGMOTORFLIG"/>
</dbReference>
<dbReference type="PANTHER" id="PTHR30534:SF0">
    <property type="entry name" value="FLAGELLAR MOTOR SWITCH PROTEIN FLIG"/>
    <property type="match status" value="1"/>
</dbReference>
<keyword evidence="7" id="KW-0283">Flagellar rotation</keyword>